<dbReference type="HOGENOM" id="CLU_1118949_0_0_7"/>
<keyword evidence="3" id="KW-1185">Reference proteome</keyword>
<proteinExistence type="predicted"/>
<feature type="compositionally biased region" description="Basic and acidic residues" evidence="1">
    <location>
        <begin position="45"/>
        <end position="67"/>
    </location>
</feature>
<evidence type="ECO:0000256" key="1">
    <source>
        <dbReference type="SAM" id="MobiDB-lite"/>
    </source>
</evidence>
<dbReference type="AlphaFoldDB" id="D0LJZ9"/>
<name>D0LJZ9_HALO1</name>
<dbReference type="EMBL" id="CP001804">
    <property type="protein sequence ID" value="ACY18506.1"/>
    <property type="molecule type" value="Genomic_DNA"/>
</dbReference>
<dbReference type="Proteomes" id="UP000001880">
    <property type="component" value="Chromosome"/>
</dbReference>
<feature type="region of interest" description="Disordered" evidence="1">
    <location>
        <begin position="30"/>
        <end position="88"/>
    </location>
</feature>
<evidence type="ECO:0000313" key="2">
    <source>
        <dbReference type="EMBL" id="ACY18506.1"/>
    </source>
</evidence>
<evidence type="ECO:0000313" key="3">
    <source>
        <dbReference type="Proteomes" id="UP000001880"/>
    </source>
</evidence>
<dbReference type="STRING" id="502025.Hoch_6031"/>
<protein>
    <submittedName>
        <fullName evidence="2">Uncharacterized protein</fullName>
    </submittedName>
</protein>
<reference evidence="2 3" key="1">
    <citation type="journal article" date="2010" name="Stand. Genomic Sci.">
        <title>Complete genome sequence of Haliangium ochraceum type strain (SMP-2).</title>
        <authorList>
            <consortium name="US DOE Joint Genome Institute (JGI-PGF)"/>
            <person name="Ivanova N."/>
            <person name="Daum C."/>
            <person name="Lang E."/>
            <person name="Abt B."/>
            <person name="Kopitz M."/>
            <person name="Saunders E."/>
            <person name="Lapidus A."/>
            <person name="Lucas S."/>
            <person name="Glavina Del Rio T."/>
            <person name="Nolan M."/>
            <person name="Tice H."/>
            <person name="Copeland A."/>
            <person name="Cheng J.F."/>
            <person name="Chen F."/>
            <person name="Bruce D."/>
            <person name="Goodwin L."/>
            <person name="Pitluck S."/>
            <person name="Mavromatis K."/>
            <person name="Pati A."/>
            <person name="Mikhailova N."/>
            <person name="Chen A."/>
            <person name="Palaniappan K."/>
            <person name="Land M."/>
            <person name="Hauser L."/>
            <person name="Chang Y.J."/>
            <person name="Jeffries C.D."/>
            <person name="Detter J.C."/>
            <person name="Brettin T."/>
            <person name="Rohde M."/>
            <person name="Goker M."/>
            <person name="Bristow J."/>
            <person name="Markowitz V."/>
            <person name="Eisen J.A."/>
            <person name="Hugenholtz P."/>
            <person name="Kyrpides N.C."/>
            <person name="Klenk H.P."/>
        </authorList>
    </citation>
    <scope>NUCLEOTIDE SEQUENCE [LARGE SCALE GENOMIC DNA]</scope>
    <source>
        <strain evidence="3">DSM 14365 / CIP 107738 / JCM 11303 / AJ 13395 / SMP-2</strain>
    </source>
</reference>
<gene>
    <name evidence="2" type="ordered locus">Hoch_6031</name>
</gene>
<dbReference type="RefSeq" id="WP_012831098.1">
    <property type="nucleotide sequence ID" value="NC_013440.1"/>
</dbReference>
<sequence length="248" mass="26304">MKRFRLVALVLGVLGIAGLVALWRMSGSEPAAPATSGAPVVAAEGEPRRRAASHERPVLPDVPEPRSARTRAAGDTAEAQQGGAQANGAALGATLERAPRTRSSADLPEPHVYLRDDGVLIRDYRNPASRSEITATFERPRTLTRVTTDTVVTLRDALRPIVNECTKDLENTSLGDEPRLQTTVLVSAAAGGALTVDDTLVSAVGIEEPALPAVRDCIIAGAAPLRLSIDEPEPLSRYPMTMVFAFAR</sequence>
<accession>D0LJZ9</accession>
<feature type="compositionally biased region" description="Low complexity" evidence="1">
    <location>
        <begin position="73"/>
        <end position="88"/>
    </location>
</feature>
<dbReference type="KEGG" id="hoh:Hoch_6031"/>
<organism evidence="2 3">
    <name type="scientific">Haliangium ochraceum (strain DSM 14365 / JCM 11303 / SMP-2)</name>
    <dbReference type="NCBI Taxonomy" id="502025"/>
    <lineage>
        <taxon>Bacteria</taxon>
        <taxon>Pseudomonadati</taxon>
        <taxon>Myxococcota</taxon>
        <taxon>Polyangia</taxon>
        <taxon>Haliangiales</taxon>
        <taxon>Kofleriaceae</taxon>
        <taxon>Haliangium</taxon>
    </lineage>
</organism>